<dbReference type="InterPro" id="IPR050987">
    <property type="entry name" value="AtrR-like"/>
</dbReference>
<dbReference type="PANTHER" id="PTHR46910:SF1">
    <property type="entry name" value="MISCELLANEOUS ZN(II)2CYS6 TRANSCRIPTION FACTOR (EUROFUNG)-RELATED"/>
    <property type="match status" value="1"/>
</dbReference>
<reference evidence="7" key="1">
    <citation type="journal article" date="2021" name="G3 (Bethesda)">
        <title>Chromosome assembled and annotated genome sequence of Aspergillus flavus NRRL 3357.</title>
        <authorList>
            <person name="Skerker J.M."/>
            <person name="Pianalto K.M."/>
            <person name="Mondo S.J."/>
            <person name="Yang K."/>
            <person name="Arkin A.P."/>
            <person name="Keller N.P."/>
            <person name="Grigoriev I.V."/>
            <person name="Louise Glass N.L."/>
        </authorList>
    </citation>
    <scope>NUCLEOTIDE SEQUENCE [LARGE SCALE GENOMIC DNA]</scope>
    <source>
        <strain evidence="7">ATCC 200026 / FGSC A1120 / IAM 13836 / NRRL 3357 / JCM 12722 / SRRC 167</strain>
    </source>
</reference>
<dbReference type="Pfam" id="PF04082">
    <property type="entry name" value="Fungal_trans"/>
    <property type="match status" value="1"/>
</dbReference>
<feature type="region of interest" description="Disordered" evidence="4">
    <location>
        <begin position="20"/>
        <end position="60"/>
    </location>
</feature>
<accession>A0A7U2R087</accession>
<evidence type="ECO:0000313" key="6">
    <source>
        <dbReference type="EMBL" id="QRD91301.1"/>
    </source>
</evidence>
<feature type="region of interest" description="Disordered" evidence="4">
    <location>
        <begin position="436"/>
        <end position="456"/>
    </location>
</feature>
<proteinExistence type="predicted"/>
<dbReference type="GO" id="GO:0008270">
    <property type="term" value="F:zinc ion binding"/>
    <property type="evidence" value="ECO:0007669"/>
    <property type="project" value="InterPro"/>
</dbReference>
<dbReference type="VEuPathDB" id="FungiDB:F9C07_2063018"/>
<evidence type="ECO:0000256" key="3">
    <source>
        <dbReference type="ARBA" id="ARBA00023242"/>
    </source>
</evidence>
<dbReference type="GO" id="GO:0003700">
    <property type="term" value="F:DNA-binding transcription factor activity"/>
    <property type="evidence" value="ECO:0007669"/>
    <property type="project" value="InterPro"/>
</dbReference>
<dbReference type="EMBL" id="CP044617">
    <property type="protein sequence ID" value="QRD91301.1"/>
    <property type="molecule type" value="Genomic_DNA"/>
</dbReference>
<gene>
    <name evidence="6" type="ORF">F9C07_2063018</name>
</gene>
<dbReference type="InterPro" id="IPR007219">
    <property type="entry name" value="XnlR_reg_dom"/>
</dbReference>
<sequence>MFRLPEESVFQLEGATVDLQSIPEQEQNAPAKRRKLDSHSNAEARNECNPAATPDNSTHHAQQAKLVIQIEVDGRRLGRRHLSNERRRIFESAVKLVDRMSRGEHLDFHESIASGESARELLDIDIPQTPPAEILYMLLPEPVMGDGLHHIRWPDHISNKAFERMMSSLLDGDCRGQLFYQYSICVYVKAMFHLYQLARRSTNPSVKKQLQKSKRTYEAAALQALKHINLMSTPSLSLIQALLSAALLMQHTTNISQCWLLNSYAARQVVSLNYHKPCPPSQSGCNDEIQSAVYWCYYLDRTTSALLIRHPSLPELHAPPTDFITTDMSSPYNRLLFVLLDLAKVQGTLLDITLNDGDKSRTIALYPVAPFFVVFCNIIATSDETDYRLVQQIIKGLSQFKATPYLARLLSLLTSLLRLCDPLFQNMSYQTRHSHIAGEGSSSTHTPHNHVPNHATSIPTFETELAESSGTQLSSTAYATYMSADISNRGVGDTSYPMADDLMWQLVNSQFPYSWLEADTIFDIF</sequence>
<dbReference type="PANTHER" id="PTHR46910">
    <property type="entry name" value="TRANSCRIPTION FACTOR PDR1"/>
    <property type="match status" value="1"/>
</dbReference>
<evidence type="ECO:0000256" key="2">
    <source>
        <dbReference type="ARBA" id="ARBA00023163"/>
    </source>
</evidence>
<feature type="compositionally biased region" description="Basic and acidic residues" evidence="4">
    <location>
        <begin position="37"/>
        <end position="46"/>
    </location>
</feature>
<name>A0A7U2R087_ASPFN</name>
<keyword evidence="1" id="KW-0805">Transcription regulation</keyword>
<dbReference type="GO" id="GO:0006351">
    <property type="term" value="P:DNA-templated transcription"/>
    <property type="evidence" value="ECO:0007669"/>
    <property type="project" value="InterPro"/>
</dbReference>
<dbReference type="GO" id="GO:0003677">
    <property type="term" value="F:DNA binding"/>
    <property type="evidence" value="ECO:0007669"/>
    <property type="project" value="InterPro"/>
</dbReference>
<evidence type="ECO:0000256" key="4">
    <source>
        <dbReference type="SAM" id="MobiDB-lite"/>
    </source>
</evidence>
<dbReference type="AlphaFoldDB" id="A0A7U2R087"/>
<evidence type="ECO:0000313" key="7">
    <source>
        <dbReference type="Proteomes" id="UP000596276"/>
    </source>
</evidence>
<keyword evidence="2" id="KW-0804">Transcription</keyword>
<evidence type="ECO:0000256" key="1">
    <source>
        <dbReference type="ARBA" id="ARBA00023015"/>
    </source>
</evidence>
<dbReference type="Proteomes" id="UP000596276">
    <property type="component" value="Chromosome 7"/>
</dbReference>
<keyword evidence="3" id="KW-0539">Nucleus</keyword>
<protein>
    <submittedName>
        <fullName evidence="6">Zn(II)2Cys6 transcription factor</fullName>
    </submittedName>
</protein>
<feature type="domain" description="Xylanolytic transcriptional activator regulatory" evidence="5">
    <location>
        <begin position="203"/>
        <end position="313"/>
    </location>
</feature>
<keyword evidence="7" id="KW-1185">Reference proteome</keyword>
<dbReference type="CDD" id="cd12148">
    <property type="entry name" value="fungal_TF_MHR"/>
    <property type="match status" value="1"/>
</dbReference>
<evidence type="ECO:0000259" key="5">
    <source>
        <dbReference type="Pfam" id="PF04082"/>
    </source>
</evidence>
<organism evidence="6 7">
    <name type="scientific">Aspergillus flavus (strain ATCC 200026 / FGSC A1120 / IAM 13836 / NRRL 3357 / JCM 12722 / SRRC 167)</name>
    <dbReference type="NCBI Taxonomy" id="332952"/>
    <lineage>
        <taxon>Eukaryota</taxon>
        <taxon>Fungi</taxon>
        <taxon>Dikarya</taxon>
        <taxon>Ascomycota</taxon>
        <taxon>Pezizomycotina</taxon>
        <taxon>Eurotiomycetes</taxon>
        <taxon>Eurotiomycetidae</taxon>
        <taxon>Eurotiales</taxon>
        <taxon>Aspergillaceae</taxon>
        <taxon>Aspergillus</taxon>
        <taxon>Aspergillus subgen. Circumdati</taxon>
    </lineage>
</organism>
<dbReference type="VEuPathDB" id="FungiDB:AFLA_007577"/>